<dbReference type="Gene3D" id="2.10.50.30">
    <property type="entry name" value="GPCR, family 3, nine cysteines domain"/>
    <property type="match status" value="1"/>
</dbReference>
<dbReference type="GeneID" id="114427831"/>
<dbReference type="Proteomes" id="UP000515145">
    <property type="component" value="Chromosome 22"/>
</dbReference>
<feature type="transmembrane region" description="Helical" evidence="11">
    <location>
        <begin position="732"/>
        <end position="752"/>
    </location>
</feature>
<dbReference type="OrthoDB" id="5984008at2759"/>
<accession>A0A6P7HCT2</accession>
<evidence type="ECO:0000256" key="8">
    <source>
        <dbReference type="ARBA" id="ARBA00023170"/>
    </source>
</evidence>
<feature type="transmembrane region" description="Helical" evidence="11">
    <location>
        <begin position="646"/>
        <end position="675"/>
    </location>
</feature>
<dbReference type="Pfam" id="PF00003">
    <property type="entry name" value="7tm_3"/>
    <property type="match status" value="1"/>
</dbReference>
<dbReference type="InterPro" id="IPR000068">
    <property type="entry name" value="GPCR_3_Ca_sens_rcpt-rel"/>
</dbReference>
<evidence type="ECO:0000256" key="3">
    <source>
        <dbReference type="ARBA" id="ARBA00022692"/>
    </source>
</evidence>
<sequence>MSGSTDASTHLCSSTMFLLWIFVCIISHSSSDNDTRLHAFSPGDIMIGGLFPIHIKTNRSENPGPLSCSDYDVQMFLRSQVMVHAIREINQRAPRLLPNFTIGYDMYDTCADVSLAIRATLQMLKNQSDPQSCSLSENIQLSLPEPQIKALVGERHSEVSIAVARIVALSSVPQISYSSSVLLSTKSKFPTFLRIVSSDQFQTLGMAALVKDFKWASVAIIGSDDEYGKYGSDNLEEIFKSESICIEFVEILPGTFHQNDASTKEKVNKLIKLINESEAEAIIMFTKETNVEIILEAAIKHKLNRTWIASDTWSTHSMISTMTNISLAGQVFGFIFKKNEVPGFEDYVLSMFNGTTNDIVKYHLTQYPLCSNGANEKNKSDPCTDPSTLIKSIDQDESYSIYLSVQVIAEGLRHLLKCDNQRCERTSPFTALELFKEMKKVNFTVNNNTHIEFDKNGDPSVGYDIVYWNTSDSQPTQIQTVGQYWPNGRLIFKGDLFGSMKNDVVSVYGCYKKCDNKERRIGERGSCCFKCVACGSTEIFSKNESKCISCASNQYSDDQRVQCLEKTAEYLQWTNALSIILSCAGACGIIITIVFAVLFTIHRDTPIVKAVGGYLCLLELVSLLASFCLTFIFLGKPRSNADCAGLPLFSITFSLCIACILANLLQILVGFNFDVKWMWIKKLNRPIVVVVVVFSIQLTLSVLWLTICPPYPIAHPSETSILYHCEIDSPGFFIAMIVYKGFLGIICFLFAYKGKQLPDLYKNAGLISVSMLLYLVIWIVFVPLYLTFKVKYTPAMECAAVLISSYSILCCHLAPKCYIMVFRKELNDQNAIAEYIRKHFEQKGMAVVRQ</sequence>
<feature type="transmembrane region" description="Helical" evidence="11">
    <location>
        <begin position="687"/>
        <end position="712"/>
    </location>
</feature>
<comment type="subcellular location">
    <subcellularLocation>
        <location evidence="1">Cell membrane</location>
        <topology evidence="1">Multi-pass membrane protein</topology>
    </subcellularLocation>
</comment>
<dbReference type="GO" id="GO:0004930">
    <property type="term" value="F:G protein-coupled receptor activity"/>
    <property type="evidence" value="ECO:0007669"/>
    <property type="project" value="UniProtKB-KW"/>
</dbReference>
<evidence type="ECO:0000256" key="2">
    <source>
        <dbReference type="ARBA" id="ARBA00022475"/>
    </source>
</evidence>
<dbReference type="InterPro" id="IPR017978">
    <property type="entry name" value="GPCR_3_C"/>
</dbReference>
<keyword evidence="6" id="KW-0297">G-protein coupled receptor</keyword>
<dbReference type="PANTHER" id="PTHR24061:SF422">
    <property type="entry name" value="G-PROTEIN COUPLED RECEPTORS FAMILY 3 PROFILE DOMAIN-CONTAINING PROTEIN"/>
    <property type="match status" value="1"/>
</dbReference>
<feature type="chain" id="PRO_5027862748" evidence="12">
    <location>
        <begin position="32"/>
        <end position="850"/>
    </location>
</feature>
<evidence type="ECO:0000313" key="14">
    <source>
        <dbReference type="Proteomes" id="UP000515145"/>
    </source>
</evidence>
<evidence type="ECO:0000256" key="4">
    <source>
        <dbReference type="ARBA" id="ARBA00022729"/>
    </source>
</evidence>
<dbReference type="RefSeq" id="XP_028251838.1">
    <property type="nucleotide sequence ID" value="XM_028396037.1"/>
</dbReference>
<organism evidence="14 15">
    <name type="scientific">Parambassis ranga</name>
    <name type="common">Indian glassy fish</name>
    <dbReference type="NCBI Taxonomy" id="210632"/>
    <lineage>
        <taxon>Eukaryota</taxon>
        <taxon>Metazoa</taxon>
        <taxon>Chordata</taxon>
        <taxon>Craniata</taxon>
        <taxon>Vertebrata</taxon>
        <taxon>Euteleostomi</taxon>
        <taxon>Actinopterygii</taxon>
        <taxon>Neopterygii</taxon>
        <taxon>Teleostei</taxon>
        <taxon>Neoteleostei</taxon>
        <taxon>Acanthomorphata</taxon>
        <taxon>Ovalentaria</taxon>
        <taxon>Ambassidae</taxon>
        <taxon>Parambassis</taxon>
    </lineage>
</organism>
<dbReference type="GO" id="GO:0005886">
    <property type="term" value="C:plasma membrane"/>
    <property type="evidence" value="ECO:0007669"/>
    <property type="project" value="UniProtKB-SubCell"/>
</dbReference>
<evidence type="ECO:0000256" key="10">
    <source>
        <dbReference type="ARBA" id="ARBA00023224"/>
    </source>
</evidence>
<evidence type="ECO:0000256" key="6">
    <source>
        <dbReference type="ARBA" id="ARBA00023040"/>
    </source>
</evidence>
<reference evidence="14" key="1">
    <citation type="submission" date="2024-06" db="UniProtKB">
        <authorList>
            <consortium name="RefSeq"/>
        </authorList>
    </citation>
    <scope>NUCLEOTIDE SEQUENCE [LARGE SCALE GENOMIC DNA]</scope>
</reference>
<keyword evidence="4 12" id="KW-0732">Signal</keyword>
<dbReference type="PRINTS" id="PR00248">
    <property type="entry name" value="GPCRMGR"/>
</dbReference>
<feature type="signal peptide" evidence="12">
    <location>
        <begin position="1"/>
        <end position="31"/>
    </location>
</feature>
<dbReference type="InterPro" id="IPR000337">
    <property type="entry name" value="GPCR_3"/>
</dbReference>
<evidence type="ECO:0000259" key="13">
    <source>
        <dbReference type="PROSITE" id="PS50259"/>
    </source>
</evidence>
<evidence type="ECO:0000256" key="12">
    <source>
        <dbReference type="SAM" id="SignalP"/>
    </source>
</evidence>
<keyword evidence="14" id="KW-1185">Reference proteome</keyword>
<proteinExistence type="predicted"/>
<evidence type="ECO:0000256" key="7">
    <source>
        <dbReference type="ARBA" id="ARBA00023136"/>
    </source>
</evidence>
<dbReference type="InterPro" id="IPR001828">
    <property type="entry name" value="ANF_lig-bd_rcpt"/>
</dbReference>
<feature type="transmembrane region" description="Helical" evidence="11">
    <location>
        <begin position="611"/>
        <end position="634"/>
    </location>
</feature>
<feature type="transmembrane region" description="Helical" evidence="11">
    <location>
        <begin position="792"/>
        <end position="814"/>
    </location>
</feature>
<dbReference type="InterPro" id="IPR038550">
    <property type="entry name" value="GPCR_3_9-Cys_sf"/>
</dbReference>
<dbReference type="Pfam" id="PF01094">
    <property type="entry name" value="ANF_receptor"/>
    <property type="match status" value="1"/>
</dbReference>
<feature type="transmembrane region" description="Helical" evidence="11">
    <location>
        <begin position="764"/>
        <end position="786"/>
    </location>
</feature>
<protein>
    <submittedName>
        <fullName evidence="15">G-protein coupled receptor family C group 6 member A-like</fullName>
    </submittedName>
</protein>
<evidence type="ECO:0000256" key="11">
    <source>
        <dbReference type="SAM" id="Phobius"/>
    </source>
</evidence>
<name>A0A6P7HCT2_9TELE</name>
<keyword evidence="3 11" id="KW-0812">Transmembrane</keyword>
<keyword evidence="2" id="KW-1003">Cell membrane</keyword>
<evidence type="ECO:0000256" key="9">
    <source>
        <dbReference type="ARBA" id="ARBA00023180"/>
    </source>
</evidence>
<feature type="domain" description="G-protein coupled receptors family 3 profile" evidence="13">
    <location>
        <begin position="577"/>
        <end position="827"/>
    </location>
</feature>
<evidence type="ECO:0000256" key="1">
    <source>
        <dbReference type="ARBA" id="ARBA00004651"/>
    </source>
</evidence>
<dbReference type="FunFam" id="3.40.50.2300:FF:000016">
    <property type="entry name" value="Taste 1 receptor member 2"/>
    <property type="match status" value="1"/>
</dbReference>
<evidence type="ECO:0000313" key="15">
    <source>
        <dbReference type="RefSeq" id="XP_028251838.1"/>
    </source>
</evidence>
<dbReference type="PANTHER" id="PTHR24061">
    <property type="entry name" value="CALCIUM-SENSING RECEPTOR-RELATED"/>
    <property type="match status" value="1"/>
</dbReference>
<dbReference type="Gene3D" id="3.40.50.2300">
    <property type="match status" value="2"/>
</dbReference>
<evidence type="ECO:0000256" key="5">
    <source>
        <dbReference type="ARBA" id="ARBA00022989"/>
    </source>
</evidence>
<dbReference type="SUPFAM" id="SSF53822">
    <property type="entry name" value="Periplasmic binding protein-like I"/>
    <property type="match status" value="1"/>
</dbReference>
<keyword evidence="7 11" id="KW-0472">Membrane</keyword>
<dbReference type="PROSITE" id="PS50259">
    <property type="entry name" value="G_PROTEIN_RECEP_F3_4"/>
    <property type="match status" value="1"/>
</dbReference>
<feature type="transmembrane region" description="Helical" evidence="11">
    <location>
        <begin position="576"/>
        <end position="599"/>
    </location>
</feature>
<gene>
    <name evidence="15" type="primary">LOC114427831</name>
</gene>
<keyword evidence="9" id="KW-0325">Glycoprotein</keyword>
<keyword evidence="8" id="KW-0675">Receptor</keyword>
<dbReference type="InParanoid" id="A0A6P7HCT2"/>
<keyword evidence="5 11" id="KW-1133">Transmembrane helix</keyword>
<dbReference type="AlphaFoldDB" id="A0A6P7HCT2"/>
<reference evidence="15" key="2">
    <citation type="submission" date="2025-08" db="UniProtKB">
        <authorList>
            <consortium name="RefSeq"/>
        </authorList>
    </citation>
    <scope>IDENTIFICATION</scope>
</reference>
<keyword evidence="10" id="KW-0807">Transducer</keyword>
<dbReference type="InterPro" id="IPR028082">
    <property type="entry name" value="Peripla_BP_I"/>
</dbReference>